<dbReference type="GO" id="GO:0008236">
    <property type="term" value="F:serine-type peptidase activity"/>
    <property type="evidence" value="ECO:0007669"/>
    <property type="project" value="InterPro"/>
</dbReference>
<name>A0A2P8D1F7_9BACT</name>
<accession>A0A2P8D1F7</accession>
<dbReference type="EMBL" id="PYGD01000006">
    <property type="protein sequence ID" value="PSK91049.1"/>
    <property type="molecule type" value="Genomic_DNA"/>
</dbReference>
<keyword evidence="3" id="KW-0645">Protease</keyword>
<keyword evidence="3" id="KW-0378">Hydrolase</keyword>
<dbReference type="GO" id="GO:0006508">
    <property type="term" value="P:proteolysis"/>
    <property type="evidence" value="ECO:0007669"/>
    <property type="project" value="UniProtKB-KW"/>
</dbReference>
<feature type="signal peptide" evidence="1">
    <location>
        <begin position="1"/>
        <end position="21"/>
    </location>
</feature>
<feature type="domain" description="Tail specific protease" evidence="2">
    <location>
        <begin position="251"/>
        <end position="460"/>
    </location>
</feature>
<sequence length="481" mass="54287">MLFKKYPILLLFMAPVFALHAQEKCDCEKNFKWVKETFEKNDAGFAYALEKKGRKAYESHTAPYLLKVKNIRSRDNCAEVMNEWLGFFRRAHFRVIAQHNDTARTGDAAVNSANWPVLGLQEEQLRKALAQKQDPGFEGIWTTGPYTIAIQKQAQGYKGVVLTSTNEAWKPGMVKLEINSDSTGVFYMGNFSANKVSKTNKTRLVSPNTLKLSNVFLKRTFPVLPETGKHELYTKMVMSPVPFLERISPKTLYMYIPSFEGGHKPLIDSLLTASKGLLAQTENLIIDIRNNGGGNDDSYENIIPYLYTNPIRIVGLEFYSTPLNNKRMEEYLAIPGLSEQNRTEINKALTTLNNNLGKFVNLNGDRVSIQKLDTVLPFPKNVAVVINENDGSTSEQFLLAAKQSKKTKLFGTTTIGVLDISNMCFVTSPDNQFQLGYCLSKSYRIPDMAIDGKGIQPDYYLDKTIPDEDWVSHVQQVLEQL</sequence>
<dbReference type="OrthoDB" id="2327485at2"/>
<dbReference type="Proteomes" id="UP000240572">
    <property type="component" value="Unassembled WGS sequence"/>
</dbReference>
<organism evidence="3 4">
    <name type="scientific">Taibaiella chishuiensis</name>
    <dbReference type="NCBI Taxonomy" id="1434707"/>
    <lineage>
        <taxon>Bacteria</taxon>
        <taxon>Pseudomonadati</taxon>
        <taxon>Bacteroidota</taxon>
        <taxon>Chitinophagia</taxon>
        <taxon>Chitinophagales</taxon>
        <taxon>Chitinophagaceae</taxon>
        <taxon>Taibaiella</taxon>
    </lineage>
</organism>
<reference evidence="3 4" key="1">
    <citation type="submission" date="2018-03" db="EMBL/GenBank/DDBJ databases">
        <title>Genomic Encyclopedia of Type Strains, Phase III (KMG-III): the genomes of soil and plant-associated and newly described type strains.</title>
        <authorList>
            <person name="Whitman W."/>
        </authorList>
    </citation>
    <scope>NUCLEOTIDE SEQUENCE [LARGE SCALE GENOMIC DNA]</scope>
    <source>
        <strain evidence="3 4">CGMCC 1.12700</strain>
    </source>
</reference>
<keyword evidence="4" id="KW-1185">Reference proteome</keyword>
<dbReference type="AlphaFoldDB" id="A0A2P8D1F7"/>
<gene>
    <name evidence="3" type="ORF">B0I18_10659</name>
</gene>
<evidence type="ECO:0000259" key="2">
    <source>
        <dbReference type="Pfam" id="PF03572"/>
    </source>
</evidence>
<dbReference type="InterPro" id="IPR029045">
    <property type="entry name" value="ClpP/crotonase-like_dom_sf"/>
</dbReference>
<dbReference type="Pfam" id="PF03572">
    <property type="entry name" value="Peptidase_S41"/>
    <property type="match status" value="1"/>
</dbReference>
<dbReference type="InterPro" id="IPR005151">
    <property type="entry name" value="Tail-specific_protease"/>
</dbReference>
<keyword evidence="1" id="KW-0732">Signal</keyword>
<evidence type="ECO:0000256" key="1">
    <source>
        <dbReference type="SAM" id="SignalP"/>
    </source>
</evidence>
<evidence type="ECO:0000313" key="3">
    <source>
        <dbReference type="EMBL" id="PSK91049.1"/>
    </source>
</evidence>
<dbReference type="Gene3D" id="3.90.226.10">
    <property type="entry name" value="2-enoyl-CoA Hydratase, Chain A, domain 1"/>
    <property type="match status" value="1"/>
</dbReference>
<feature type="chain" id="PRO_5015165976" evidence="1">
    <location>
        <begin position="22"/>
        <end position="481"/>
    </location>
</feature>
<dbReference type="SUPFAM" id="SSF52096">
    <property type="entry name" value="ClpP/crotonase"/>
    <property type="match status" value="1"/>
</dbReference>
<comment type="caution">
    <text evidence="3">The sequence shown here is derived from an EMBL/GenBank/DDBJ whole genome shotgun (WGS) entry which is preliminary data.</text>
</comment>
<dbReference type="RefSeq" id="WP_106523661.1">
    <property type="nucleotide sequence ID" value="NZ_PYGD01000006.1"/>
</dbReference>
<evidence type="ECO:0000313" key="4">
    <source>
        <dbReference type="Proteomes" id="UP000240572"/>
    </source>
</evidence>
<protein>
    <submittedName>
        <fullName evidence="3">C-terminal processing protease CtpA/Prc</fullName>
    </submittedName>
</protein>
<proteinExistence type="predicted"/>